<evidence type="ECO:0000313" key="3">
    <source>
        <dbReference type="EMBL" id="RHN71070.1"/>
    </source>
</evidence>
<dbReference type="PaxDb" id="3880-AES73978"/>
<gene>
    <name evidence="2" type="ordered locus">MTR_3g113100</name>
    <name evidence="3" type="ORF">MtrunA17_Chr3g0142251</name>
</gene>
<dbReference type="EnsemblPlants" id="AES73978">
    <property type="protein sequence ID" value="AES73978"/>
    <property type="gene ID" value="MTR_3g113100"/>
</dbReference>
<proteinExistence type="predicted"/>
<organism evidence="2 5">
    <name type="scientific">Medicago truncatula</name>
    <name type="common">Barrel medic</name>
    <name type="synonym">Medicago tribuloides</name>
    <dbReference type="NCBI Taxonomy" id="3880"/>
    <lineage>
        <taxon>Eukaryota</taxon>
        <taxon>Viridiplantae</taxon>
        <taxon>Streptophyta</taxon>
        <taxon>Embryophyta</taxon>
        <taxon>Tracheophyta</taxon>
        <taxon>Spermatophyta</taxon>
        <taxon>Magnoliopsida</taxon>
        <taxon>eudicotyledons</taxon>
        <taxon>Gunneridae</taxon>
        <taxon>Pentapetalae</taxon>
        <taxon>rosids</taxon>
        <taxon>fabids</taxon>
        <taxon>Fabales</taxon>
        <taxon>Fabaceae</taxon>
        <taxon>Papilionoideae</taxon>
        <taxon>50 kb inversion clade</taxon>
        <taxon>NPAAA clade</taxon>
        <taxon>Hologalegina</taxon>
        <taxon>IRL clade</taxon>
        <taxon>Trifolieae</taxon>
        <taxon>Medicago</taxon>
    </lineage>
</organism>
<accession>G7J4N7</accession>
<dbReference type="HOGENOM" id="CLU_2486777_0_0_1"/>
<reference evidence="3" key="5">
    <citation type="journal article" date="2018" name="Nat. Plants">
        <title>Whole-genome landscape of Medicago truncatula symbiotic genes.</title>
        <authorList>
            <person name="Pecrix Y."/>
            <person name="Gamas P."/>
            <person name="Carrere S."/>
        </authorList>
    </citation>
    <scope>NUCLEOTIDE SEQUENCE</scope>
    <source>
        <tissue evidence="3">Leaves</tissue>
    </source>
</reference>
<feature type="transmembrane region" description="Helical" evidence="1">
    <location>
        <begin position="7"/>
        <end position="28"/>
    </location>
</feature>
<reference evidence="4" key="3">
    <citation type="submission" date="2015-04" db="UniProtKB">
        <authorList>
            <consortium name="EnsemblPlants"/>
        </authorList>
    </citation>
    <scope>IDENTIFICATION</scope>
    <source>
        <strain evidence="4">cv. Jemalong A17</strain>
    </source>
</reference>
<dbReference type="AlphaFoldDB" id="G7J4N7"/>
<evidence type="ECO:0000313" key="2">
    <source>
        <dbReference type="EMBL" id="AES73978.1"/>
    </source>
</evidence>
<reference evidence="2 5" key="2">
    <citation type="journal article" date="2014" name="BMC Genomics">
        <title>An improved genome release (version Mt4.0) for the model legume Medicago truncatula.</title>
        <authorList>
            <person name="Tang H."/>
            <person name="Krishnakumar V."/>
            <person name="Bidwell S."/>
            <person name="Rosen B."/>
            <person name="Chan A."/>
            <person name="Zhou S."/>
            <person name="Gentzbittel L."/>
            <person name="Childs K.L."/>
            <person name="Yandell M."/>
            <person name="Gundlach H."/>
            <person name="Mayer K.F."/>
            <person name="Schwartz D.C."/>
            <person name="Town C.D."/>
        </authorList>
    </citation>
    <scope>GENOME REANNOTATION</scope>
    <source>
        <strain evidence="4 5">cv. Jemalong A17</strain>
    </source>
</reference>
<sequence length="87" mass="9390">MVKISSKIMVIVMIATILMVVISMPLTLIPSSSTVQHPVSIVRPLRDHLSQGDKFYRAEDDLEDYSSIWKPSPCCGGGGGGSPIPHP</sequence>
<keyword evidence="5" id="KW-1185">Reference proteome</keyword>
<dbReference type="Gramene" id="rna19713">
    <property type="protein sequence ID" value="RHN71070.1"/>
    <property type="gene ID" value="gene19713"/>
</dbReference>
<dbReference type="Proteomes" id="UP000265566">
    <property type="component" value="Chromosome 3"/>
</dbReference>
<reference evidence="6" key="4">
    <citation type="journal article" date="2018" name="Nat. Plants">
        <title>Whole-genome landscape of Medicago truncatula symbiotic genes.</title>
        <authorList>
            <person name="Pecrix Y."/>
            <person name="Staton S.E."/>
            <person name="Sallet E."/>
            <person name="Lelandais-Briere C."/>
            <person name="Moreau S."/>
            <person name="Carrere S."/>
            <person name="Blein T."/>
            <person name="Jardinaud M.F."/>
            <person name="Latrasse D."/>
            <person name="Zouine M."/>
            <person name="Zahm M."/>
            <person name="Kreplak J."/>
            <person name="Mayjonade B."/>
            <person name="Satge C."/>
            <person name="Perez M."/>
            <person name="Cauet S."/>
            <person name="Marande W."/>
            <person name="Chantry-Darmon C."/>
            <person name="Lopez-Roques C."/>
            <person name="Bouchez O."/>
            <person name="Berard A."/>
            <person name="Debelle F."/>
            <person name="Munos S."/>
            <person name="Bendahmane A."/>
            <person name="Berges H."/>
            <person name="Niebel A."/>
            <person name="Buitink J."/>
            <person name="Frugier F."/>
            <person name="Benhamed M."/>
            <person name="Crespi M."/>
            <person name="Gouzy J."/>
            <person name="Gamas P."/>
        </authorList>
    </citation>
    <scope>NUCLEOTIDE SEQUENCE [LARGE SCALE GENOMIC DNA]</scope>
    <source>
        <strain evidence="6">cv. Jemalong A17</strain>
    </source>
</reference>
<dbReference type="Proteomes" id="UP000002051">
    <property type="component" value="Chromosome 3"/>
</dbReference>
<dbReference type="EMBL" id="PSQE01000003">
    <property type="protein sequence ID" value="RHN71070.1"/>
    <property type="molecule type" value="Genomic_DNA"/>
</dbReference>
<evidence type="ECO:0000256" key="1">
    <source>
        <dbReference type="SAM" id="Phobius"/>
    </source>
</evidence>
<evidence type="ECO:0000313" key="5">
    <source>
        <dbReference type="Proteomes" id="UP000002051"/>
    </source>
</evidence>
<evidence type="ECO:0000313" key="6">
    <source>
        <dbReference type="Proteomes" id="UP000265566"/>
    </source>
</evidence>
<keyword evidence="1" id="KW-0472">Membrane</keyword>
<evidence type="ECO:0000313" key="4">
    <source>
        <dbReference type="EnsemblPlants" id="AES73978"/>
    </source>
</evidence>
<keyword evidence="1" id="KW-1133">Transmembrane helix</keyword>
<name>G7J4N7_MEDTR</name>
<protein>
    <submittedName>
        <fullName evidence="2">Transmembrane protein, putative</fullName>
    </submittedName>
</protein>
<keyword evidence="1 2" id="KW-0812">Transmembrane</keyword>
<reference evidence="2 5" key="1">
    <citation type="journal article" date="2011" name="Nature">
        <title>The Medicago genome provides insight into the evolution of rhizobial symbioses.</title>
        <authorList>
            <person name="Young N.D."/>
            <person name="Debelle F."/>
            <person name="Oldroyd G.E."/>
            <person name="Geurts R."/>
            <person name="Cannon S.B."/>
            <person name="Udvardi M.K."/>
            <person name="Benedito V.A."/>
            <person name="Mayer K.F."/>
            <person name="Gouzy J."/>
            <person name="Schoof H."/>
            <person name="Van de Peer Y."/>
            <person name="Proost S."/>
            <person name="Cook D.R."/>
            <person name="Meyers B.C."/>
            <person name="Spannagl M."/>
            <person name="Cheung F."/>
            <person name="De Mita S."/>
            <person name="Krishnakumar V."/>
            <person name="Gundlach H."/>
            <person name="Zhou S."/>
            <person name="Mudge J."/>
            <person name="Bharti A.K."/>
            <person name="Murray J.D."/>
            <person name="Naoumkina M.A."/>
            <person name="Rosen B."/>
            <person name="Silverstein K.A."/>
            <person name="Tang H."/>
            <person name="Rombauts S."/>
            <person name="Zhao P.X."/>
            <person name="Zhou P."/>
            <person name="Barbe V."/>
            <person name="Bardou P."/>
            <person name="Bechner M."/>
            <person name="Bellec A."/>
            <person name="Berger A."/>
            <person name="Berges H."/>
            <person name="Bidwell S."/>
            <person name="Bisseling T."/>
            <person name="Choisne N."/>
            <person name="Couloux A."/>
            <person name="Denny R."/>
            <person name="Deshpande S."/>
            <person name="Dai X."/>
            <person name="Doyle J.J."/>
            <person name="Dudez A.M."/>
            <person name="Farmer A.D."/>
            <person name="Fouteau S."/>
            <person name="Franken C."/>
            <person name="Gibelin C."/>
            <person name="Gish J."/>
            <person name="Goldstein S."/>
            <person name="Gonzalez A.J."/>
            <person name="Green P.J."/>
            <person name="Hallab A."/>
            <person name="Hartog M."/>
            <person name="Hua A."/>
            <person name="Humphray S.J."/>
            <person name="Jeong D.H."/>
            <person name="Jing Y."/>
            <person name="Jocker A."/>
            <person name="Kenton S.M."/>
            <person name="Kim D.J."/>
            <person name="Klee K."/>
            <person name="Lai H."/>
            <person name="Lang C."/>
            <person name="Lin S."/>
            <person name="Macmil S.L."/>
            <person name="Magdelenat G."/>
            <person name="Matthews L."/>
            <person name="McCorrison J."/>
            <person name="Monaghan E.L."/>
            <person name="Mun J.H."/>
            <person name="Najar F.Z."/>
            <person name="Nicholson C."/>
            <person name="Noirot C."/>
            <person name="O'Bleness M."/>
            <person name="Paule C.R."/>
            <person name="Poulain J."/>
            <person name="Prion F."/>
            <person name="Qin B."/>
            <person name="Qu C."/>
            <person name="Retzel E.F."/>
            <person name="Riddle C."/>
            <person name="Sallet E."/>
            <person name="Samain S."/>
            <person name="Samson N."/>
            <person name="Sanders I."/>
            <person name="Saurat O."/>
            <person name="Scarpelli C."/>
            <person name="Schiex T."/>
            <person name="Segurens B."/>
            <person name="Severin A.J."/>
            <person name="Sherrier D.J."/>
            <person name="Shi R."/>
            <person name="Sims S."/>
            <person name="Singer S.R."/>
            <person name="Sinharoy S."/>
            <person name="Sterck L."/>
            <person name="Viollet A."/>
            <person name="Wang B.B."/>
            <person name="Wang K."/>
            <person name="Wang M."/>
            <person name="Wang X."/>
            <person name="Warfsmann J."/>
            <person name="Weissenbach J."/>
            <person name="White D.D."/>
            <person name="White J.D."/>
            <person name="Wiley G.B."/>
            <person name="Wincker P."/>
            <person name="Xing Y."/>
            <person name="Yang L."/>
            <person name="Yao Z."/>
            <person name="Ying F."/>
            <person name="Zhai J."/>
            <person name="Zhou L."/>
            <person name="Zuber A."/>
            <person name="Denarie J."/>
            <person name="Dixon R.A."/>
            <person name="May G.D."/>
            <person name="Schwartz D.C."/>
            <person name="Rogers J."/>
            <person name="Quetier F."/>
            <person name="Town C.D."/>
            <person name="Roe B.A."/>
        </authorList>
    </citation>
    <scope>NUCLEOTIDE SEQUENCE [LARGE SCALE GENOMIC DNA]</scope>
    <source>
        <strain evidence="2">A17</strain>
        <strain evidence="4 5">cv. Jemalong A17</strain>
    </source>
</reference>
<dbReference type="EMBL" id="CM001219">
    <property type="protein sequence ID" value="AES73978.1"/>
    <property type="molecule type" value="Genomic_DNA"/>
</dbReference>